<keyword evidence="9" id="KW-1185">Reference proteome</keyword>
<dbReference type="PANTHER" id="PTHR45686">
    <property type="entry name" value="ADP-RIBOSYLATION FACTOR GTPASE ACTIVATING PROTEIN 3, ISOFORM H-RELATED"/>
    <property type="match status" value="1"/>
</dbReference>
<name>A0ABR2YUD3_9CHLO</name>
<dbReference type="CDD" id="cd08831">
    <property type="entry name" value="ArfGap_ArfGap2_3_like"/>
    <property type="match status" value="1"/>
</dbReference>
<dbReference type="PROSITE" id="PS50115">
    <property type="entry name" value="ARFGAP"/>
    <property type="match status" value="1"/>
</dbReference>
<keyword evidence="1" id="KW-0343">GTPase activation</keyword>
<evidence type="ECO:0000256" key="1">
    <source>
        <dbReference type="ARBA" id="ARBA00022468"/>
    </source>
</evidence>
<gene>
    <name evidence="8" type="ORF">WJX75_009230</name>
</gene>
<feature type="region of interest" description="Disordered" evidence="6">
    <location>
        <begin position="188"/>
        <end position="215"/>
    </location>
</feature>
<evidence type="ECO:0000256" key="3">
    <source>
        <dbReference type="ARBA" id="ARBA00022771"/>
    </source>
</evidence>
<dbReference type="PRINTS" id="PR00405">
    <property type="entry name" value="REVINTRACTNG"/>
</dbReference>
<sequence>MGDVGKLQRDALFKKLRAKPENKVCFDCPAKNPTWSSVPYGVFICLTCAGVHRSLGVHLSFVRSTTLDTWTEDQLKIMSVGGNGRARQFFKQHGWSELGSDKIEQKYTSRAAQLYRQQLTKDSAKLTALAAADAVSDSAPLPSPEPAASNGAAAAPTPAPAENGSAAASGASAAAAAPVAAAPAPAAARKPTAAKPRFGAVKKPPAKSGGGLGVKKMTTKVDDSLFDQAPAAEAPPKPAAAAAATLAGISSTLSEEEKLVVANDSKVASRFAYDVLANADEATKAPGVKRGKDGHVQLSGADDFFSSPLSAKGSLAKSVGGRGNSAKQAPSPPEEADAARKRFGNAKSISSSQFNSEDDQSGNNYEKEARLSRFQGATAISSADFYDNGEGPSGGGGSSSASTDFDVSANELMSKLSFQARQDFAQVKEVAGAATRKLGSMAQNFMKDLQGGY</sequence>
<evidence type="ECO:0000256" key="4">
    <source>
        <dbReference type="ARBA" id="ARBA00022833"/>
    </source>
</evidence>
<dbReference type="EMBL" id="JALJOT010000005">
    <property type="protein sequence ID" value="KAK9915440.1"/>
    <property type="molecule type" value="Genomic_DNA"/>
</dbReference>
<protein>
    <recommendedName>
        <fullName evidence="7">Arf-GAP domain-containing protein</fullName>
    </recommendedName>
</protein>
<dbReference type="Gene3D" id="1.10.220.150">
    <property type="entry name" value="Arf GTPase activating protein"/>
    <property type="match status" value="1"/>
</dbReference>
<feature type="region of interest" description="Disordered" evidence="6">
    <location>
        <begin position="382"/>
        <end position="403"/>
    </location>
</feature>
<dbReference type="SMART" id="SM00105">
    <property type="entry name" value="ArfGap"/>
    <property type="match status" value="1"/>
</dbReference>
<keyword evidence="4" id="KW-0862">Zinc</keyword>
<dbReference type="Proteomes" id="UP001491310">
    <property type="component" value="Unassembled WGS sequence"/>
</dbReference>
<evidence type="ECO:0000256" key="2">
    <source>
        <dbReference type="ARBA" id="ARBA00022723"/>
    </source>
</evidence>
<evidence type="ECO:0000313" key="9">
    <source>
        <dbReference type="Proteomes" id="UP001491310"/>
    </source>
</evidence>
<proteinExistence type="predicted"/>
<feature type="region of interest" description="Disordered" evidence="6">
    <location>
        <begin position="136"/>
        <end position="166"/>
    </location>
</feature>
<organism evidence="8 9">
    <name type="scientific">Coccomyxa subellipsoidea</name>
    <dbReference type="NCBI Taxonomy" id="248742"/>
    <lineage>
        <taxon>Eukaryota</taxon>
        <taxon>Viridiplantae</taxon>
        <taxon>Chlorophyta</taxon>
        <taxon>core chlorophytes</taxon>
        <taxon>Trebouxiophyceae</taxon>
        <taxon>Trebouxiophyceae incertae sedis</taxon>
        <taxon>Coccomyxaceae</taxon>
        <taxon>Coccomyxa</taxon>
    </lineage>
</organism>
<feature type="domain" description="Arf-GAP" evidence="7">
    <location>
        <begin position="10"/>
        <end position="119"/>
    </location>
</feature>
<dbReference type="Pfam" id="PF01412">
    <property type="entry name" value="ArfGap"/>
    <property type="match status" value="1"/>
</dbReference>
<keyword evidence="3 5" id="KW-0863">Zinc-finger</keyword>
<comment type="caution">
    <text evidence="8">The sequence shown here is derived from an EMBL/GenBank/DDBJ whole genome shotgun (WGS) entry which is preliminary data.</text>
</comment>
<keyword evidence="2" id="KW-0479">Metal-binding</keyword>
<evidence type="ECO:0000259" key="7">
    <source>
        <dbReference type="PROSITE" id="PS50115"/>
    </source>
</evidence>
<feature type="region of interest" description="Disordered" evidence="6">
    <location>
        <begin position="283"/>
        <end position="370"/>
    </location>
</feature>
<evidence type="ECO:0000256" key="5">
    <source>
        <dbReference type="PROSITE-ProRule" id="PRU00288"/>
    </source>
</evidence>
<reference evidence="8 9" key="1">
    <citation type="journal article" date="2024" name="Nat. Commun.">
        <title>Phylogenomics reveals the evolutionary origins of lichenization in chlorophyte algae.</title>
        <authorList>
            <person name="Puginier C."/>
            <person name="Libourel C."/>
            <person name="Otte J."/>
            <person name="Skaloud P."/>
            <person name="Haon M."/>
            <person name="Grisel S."/>
            <person name="Petersen M."/>
            <person name="Berrin J.G."/>
            <person name="Delaux P.M."/>
            <person name="Dal Grande F."/>
            <person name="Keller J."/>
        </authorList>
    </citation>
    <scope>NUCLEOTIDE SEQUENCE [LARGE SCALE GENOMIC DNA]</scope>
    <source>
        <strain evidence="8 9">SAG 216-7</strain>
    </source>
</reference>
<evidence type="ECO:0000313" key="8">
    <source>
        <dbReference type="EMBL" id="KAK9915440.1"/>
    </source>
</evidence>
<dbReference type="PANTHER" id="PTHR45686:SF4">
    <property type="entry name" value="ADP-RIBOSYLATION FACTOR GTPASE ACTIVATING PROTEIN 3, ISOFORM H"/>
    <property type="match status" value="1"/>
</dbReference>
<dbReference type="InterPro" id="IPR038508">
    <property type="entry name" value="ArfGAP_dom_sf"/>
</dbReference>
<dbReference type="SUPFAM" id="SSF57863">
    <property type="entry name" value="ArfGap/RecO-like zinc finger"/>
    <property type="match status" value="1"/>
</dbReference>
<dbReference type="InterPro" id="IPR001164">
    <property type="entry name" value="ArfGAP_dom"/>
</dbReference>
<accession>A0ABR2YUD3</accession>
<evidence type="ECO:0000256" key="6">
    <source>
        <dbReference type="SAM" id="MobiDB-lite"/>
    </source>
</evidence>
<dbReference type="InterPro" id="IPR037278">
    <property type="entry name" value="ARFGAP/RecO"/>
</dbReference>